<reference evidence="2 3" key="1">
    <citation type="journal article" date="2016" name="Environ. Microbiol.">
        <title>New Methyloceanibacter diversity from North Sea sediments includes methanotroph containing solely the soluble methane monooxygenase.</title>
        <authorList>
            <person name="Vekeman B."/>
            <person name="Kerckhof F.M."/>
            <person name="Cremers G."/>
            <person name="de Vos P."/>
            <person name="Vandamme P."/>
            <person name="Boon N."/>
            <person name="Op den Camp H.J."/>
            <person name="Heylen K."/>
        </authorList>
    </citation>
    <scope>NUCLEOTIDE SEQUENCE [LARGE SCALE GENOMIC DNA]</scope>
    <source>
        <strain evidence="2 3">R-67175</strain>
    </source>
</reference>
<protein>
    <submittedName>
        <fullName evidence="2">Uncharacterized protein</fullName>
    </submittedName>
</protein>
<proteinExistence type="predicted"/>
<dbReference type="AlphaFoldDB" id="A0A1E3VXG8"/>
<keyword evidence="1" id="KW-0175">Coiled coil</keyword>
<evidence type="ECO:0000313" key="3">
    <source>
        <dbReference type="Proteomes" id="UP000094472"/>
    </source>
</evidence>
<dbReference type="EMBL" id="LPWF01000023">
    <property type="protein sequence ID" value="ODR98237.1"/>
    <property type="molecule type" value="Genomic_DNA"/>
</dbReference>
<gene>
    <name evidence="2" type="ORF">AUC69_10085</name>
</gene>
<sequence>MFSIGLAIFAVVTAEAADLNSIPEVIDFQGRHDPPTAPNVWERDIDRSLDDLVETVKNRRDLTTDVAIPGESVREHATGATGDPLFGTQMGEILRGDTLPEDVRDTNPYARLTAKTEDRLRDSMLAAPKGSLTPARVMDMALDASGGNYPIATLTAHSVLKSHTKRGREIIEKMQTRVAALSRGTISQAEYDRQMADLRKQLRPHSEIASRLQNLRADPTATGDKLGPWYHTFGVMALGSVHGGTDATGGVLWEHASKWLGWFGGTPFNPEKASIDAKVAVRTLDPRQLGGYERDRSIAGPHPSEFIPDYFDDPIVKEEARLARCTTAGIQADRAIAELQGPVSAAKIDAAKTKLPTMKGQIAECPEMAGKVATIEQAAAAAADSIIRQGQEALSSCDPQVLSHAASEVAALSSDPRAAQIKNQLERNAPIVKEANGAFEAGNQSYLAGDLGAARASLLRARDAIGGLGGTACPELRERIAKGLDKIDTLTSALDKITAAIDSCDARGMENYRRQLAGVQNPHPIIQEKMAELDRVAARSAKATAAFDEANVAFKAGELSEARAKLQSAEDEVRALNGNPPCPGLLDRIAAGRGKITRIEDVLTQADAAIGSCDVEQLDALQSKLGAASGTHKSFRYKATELEQAKAKCGQQAIEAATSDCVNKYGSGYSAGSVSPTGATIAFQIRRQRMLGARTTMEAVGMPARSTATAHSAAIWASRLATPVVSRNTEAVGMPAI</sequence>
<feature type="coiled-coil region" evidence="1">
    <location>
        <begin position="552"/>
        <end position="579"/>
    </location>
</feature>
<keyword evidence="3" id="KW-1185">Reference proteome</keyword>
<comment type="caution">
    <text evidence="2">The sequence shown here is derived from an EMBL/GenBank/DDBJ whole genome shotgun (WGS) entry which is preliminary data.</text>
</comment>
<name>A0A1E3VXG8_9HYPH</name>
<evidence type="ECO:0000256" key="1">
    <source>
        <dbReference type="SAM" id="Coils"/>
    </source>
</evidence>
<evidence type="ECO:0000313" key="2">
    <source>
        <dbReference type="EMBL" id="ODR98237.1"/>
    </source>
</evidence>
<organism evidence="2 3">
    <name type="scientific">Methyloceanibacter superfactus</name>
    <dbReference type="NCBI Taxonomy" id="1774969"/>
    <lineage>
        <taxon>Bacteria</taxon>
        <taxon>Pseudomonadati</taxon>
        <taxon>Pseudomonadota</taxon>
        <taxon>Alphaproteobacteria</taxon>
        <taxon>Hyphomicrobiales</taxon>
        <taxon>Hyphomicrobiaceae</taxon>
        <taxon>Methyloceanibacter</taxon>
    </lineage>
</organism>
<dbReference type="Proteomes" id="UP000094472">
    <property type="component" value="Unassembled WGS sequence"/>
</dbReference>
<accession>A0A1E3VXG8</accession>